<protein>
    <recommendedName>
        <fullName evidence="4">DUF4304 domain-containing protein</fullName>
    </recommendedName>
</protein>
<accession>A0A9X4BJE1</accession>
<comment type="caution">
    <text evidence="2">The sequence shown here is derived from an EMBL/GenBank/DDBJ whole genome shotgun (WGS) entry which is preliminary data.</text>
</comment>
<gene>
    <name evidence="2" type="ORF">OD750_005890</name>
</gene>
<evidence type="ECO:0000313" key="2">
    <source>
        <dbReference type="EMBL" id="MDC8012074.1"/>
    </source>
</evidence>
<evidence type="ECO:0000256" key="1">
    <source>
        <dbReference type="SAM" id="MobiDB-lite"/>
    </source>
</evidence>
<name>A0A9X4BJE1_9GAMM</name>
<feature type="region of interest" description="Disordered" evidence="1">
    <location>
        <begin position="214"/>
        <end position="233"/>
    </location>
</feature>
<organism evidence="2 3">
    <name type="scientific">Tahibacter soli</name>
    <dbReference type="NCBI Taxonomy" id="2983605"/>
    <lineage>
        <taxon>Bacteria</taxon>
        <taxon>Pseudomonadati</taxon>
        <taxon>Pseudomonadota</taxon>
        <taxon>Gammaproteobacteria</taxon>
        <taxon>Lysobacterales</taxon>
        <taxon>Rhodanobacteraceae</taxon>
        <taxon>Tahibacter</taxon>
    </lineage>
</organism>
<evidence type="ECO:0000313" key="3">
    <source>
        <dbReference type="Proteomes" id="UP001139971"/>
    </source>
</evidence>
<evidence type="ECO:0008006" key="4">
    <source>
        <dbReference type="Google" id="ProtNLM"/>
    </source>
</evidence>
<proteinExistence type="predicted"/>
<dbReference type="RefSeq" id="WP_263543334.1">
    <property type="nucleotide sequence ID" value="NZ_JAOVZO020000003.1"/>
</dbReference>
<dbReference type="EMBL" id="JAOVZO020000003">
    <property type="protein sequence ID" value="MDC8012074.1"/>
    <property type="molecule type" value="Genomic_DNA"/>
</dbReference>
<keyword evidence="3" id="KW-1185">Reference proteome</keyword>
<dbReference type="Proteomes" id="UP001139971">
    <property type="component" value="Unassembled WGS sequence"/>
</dbReference>
<reference evidence="2" key="1">
    <citation type="submission" date="2023-02" db="EMBL/GenBank/DDBJ databases">
        <title>Tahibacter soli sp. nov. isolated from soil.</title>
        <authorList>
            <person name="Baek J.H."/>
            <person name="Lee J.K."/>
            <person name="Choi D.G."/>
            <person name="Jeon C.O."/>
        </authorList>
    </citation>
    <scope>NUCLEOTIDE SEQUENCE</scope>
    <source>
        <strain evidence="2">BL</strain>
    </source>
</reference>
<sequence length="233" mass="25093">MSLKELRDAVVEGIGRGVAPYGFVLRPKSRACYRKTPGGRQVLHILIANYAGYFTVNVAASIRLDAVMQYIAAHPTRLIDARSKETSTLGIELGNLALGAWASHPVFEAADVTPTVEAIVDGVERYALSYWATYSDPQAAFDLLSFDHPTVSLHAPSLGVRAMKVVALATLLGREAELPALVQHWERQLVGDHAETDFREFLLANGLVATAQWSEAENGGDGGASKQDFGTAS</sequence>
<dbReference type="AlphaFoldDB" id="A0A9X4BJE1"/>